<feature type="region of interest" description="Disordered" evidence="4">
    <location>
        <begin position="1"/>
        <end position="51"/>
    </location>
</feature>
<dbReference type="Pfam" id="PF08774">
    <property type="entry name" value="VRR_NUC"/>
    <property type="match status" value="1"/>
</dbReference>
<dbReference type="Proteomes" id="UP000280066">
    <property type="component" value="Unassembled WGS sequence"/>
</dbReference>
<evidence type="ECO:0000313" key="6">
    <source>
        <dbReference type="EMBL" id="RSK29865.1"/>
    </source>
</evidence>
<sequence>MAKFTLPPHLEKRIIQDTRPATRAPPNSQPPAPDADKLPKPRKTRNTAATNNLTTAIRDLLGMLGCYIWRHNNAAVYDPHIGAYRAGSSKRGLSDTLGFYKPTGHIVAVEVKYGKDTLSDEQREFLEEVRAAGGFACEGRSLEQVQREFTQWKQSIQFNQAA</sequence>
<dbReference type="RefSeq" id="WP_125432499.1">
    <property type="nucleotide sequence ID" value="NZ_RWIS01000011.1"/>
</dbReference>
<reference evidence="6 7" key="1">
    <citation type="submission" date="2018-12" db="EMBL/GenBank/DDBJ databases">
        <authorList>
            <person name="Feng G."/>
            <person name="Zhu H."/>
        </authorList>
    </citation>
    <scope>NUCLEOTIDE SEQUENCE [LARGE SCALE GENOMIC DNA]</scope>
    <source>
        <strain evidence="6 7">9PBR-2</strain>
    </source>
</reference>
<dbReference type="GO" id="GO:0004518">
    <property type="term" value="F:nuclease activity"/>
    <property type="evidence" value="ECO:0007669"/>
    <property type="project" value="UniProtKB-KW"/>
</dbReference>
<evidence type="ECO:0000256" key="4">
    <source>
        <dbReference type="SAM" id="MobiDB-lite"/>
    </source>
</evidence>
<evidence type="ECO:0000313" key="7">
    <source>
        <dbReference type="Proteomes" id="UP000280066"/>
    </source>
</evidence>
<proteinExistence type="predicted"/>
<dbReference type="Gene3D" id="3.40.1350.10">
    <property type="match status" value="1"/>
</dbReference>
<organism evidence="6 7">
    <name type="scientific">Hymenobacter metallilatus</name>
    <dbReference type="NCBI Taxonomy" id="2493666"/>
    <lineage>
        <taxon>Bacteria</taxon>
        <taxon>Pseudomonadati</taxon>
        <taxon>Bacteroidota</taxon>
        <taxon>Cytophagia</taxon>
        <taxon>Cytophagales</taxon>
        <taxon>Hymenobacteraceae</taxon>
        <taxon>Hymenobacter</taxon>
    </lineage>
</organism>
<dbReference type="GO" id="GO:0016788">
    <property type="term" value="F:hydrolase activity, acting on ester bonds"/>
    <property type="evidence" value="ECO:0007669"/>
    <property type="project" value="InterPro"/>
</dbReference>
<accession>A0A428JCM4</accession>
<gene>
    <name evidence="6" type="ORF">EI290_16145</name>
</gene>
<evidence type="ECO:0000256" key="2">
    <source>
        <dbReference type="ARBA" id="ARBA00022722"/>
    </source>
</evidence>
<feature type="domain" description="VRR-NUC" evidence="5">
    <location>
        <begin position="87"/>
        <end position="135"/>
    </location>
</feature>
<evidence type="ECO:0000256" key="1">
    <source>
        <dbReference type="ARBA" id="ARBA00001946"/>
    </source>
</evidence>
<comment type="cofactor">
    <cofactor evidence="1">
        <name>Mg(2+)</name>
        <dbReference type="ChEBI" id="CHEBI:18420"/>
    </cofactor>
</comment>
<name>A0A428JCM4_9BACT</name>
<dbReference type="InterPro" id="IPR011856">
    <property type="entry name" value="tRNA_endonuc-like_dom_sf"/>
</dbReference>
<protein>
    <recommendedName>
        <fullName evidence="5">VRR-NUC domain-containing protein</fullName>
    </recommendedName>
</protein>
<keyword evidence="3" id="KW-0378">Hydrolase</keyword>
<dbReference type="InterPro" id="IPR014883">
    <property type="entry name" value="VRR_NUC"/>
</dbReference>
<dbReference type="OrthoDB" id="882176at2"/>
<dbReference type="AlphaFoldDB" id="A0A428JCM4"/>
<keyword evidence="7" id="KW-1185">Reference proteome</keyword>
<evidence type="ECO:0000256" key="3">
    <source>
        <dbReference type="ARBA" id="ARBA00022801"/>
    </source>
</evidence>
<keyword evidence="2" id="KW-0540">Nuclease</keyword>
<dbReference type="EMBL" id="RWIS01000011">
    <property type="protein sequence ID" value="RSK29865.1"/>
    <property type="molecule type" value="Genomic_DNA"/>
</dbReference>
<comment type="caution">
    <text evidence="6">The sequence shown here is derived from an EMBL/GenBank/DDBJ whole genome shotgun (WGS) entry which is preliminary data.</text>
</comment>
<dbReference type="GO" id="GO:0003676">
    <property type="term" value="F:nucleic acid binding"/>
    <property type="evidence" value="ECO:0007669"/>
    <property type="project" value="InterPro"/>
</dbReference>
<evidence type="ECO:0000259" key="5">
    <source>
        <dbReference type="Pfam" id="PF08774"/>
    </source>
</evidence>